<proteinExistence type="predicted"/>
<reference evidence="1 2" key="1">
    <citation type="submission" date="2016-10" db="EMBL/GenBank/DDBJ databases">
        <authorList>
            <person name="de Groot N.N."/>
        </authorList>
    </citation>
    <scope>NUCLEOTIDE SEQUENCE [LARGE SCALE GENOMIC DNA]</scope>
    <source>
        <strain evidence="1 2">DSM 16957</strain>
    </source>
</reference>
<dbReference type="AlphaFoldDB" id="A0A1G6T247"/>
<organism evidence="1 2">
    <name type="scientific">Aquimonas voraii</name>
    <dbReference type="NCBI Taxonomy" id="265719"/>
    <lineage>
        <taxon>Bacteria</taxon>
        <taxon>Pseudomonadati</taxon>
        <taxon>Pseudomonadota</taxon>
        <taxon>Gammaproteobacteria</taxon>
        <taxon>Lysobacterales</taxon>
        <taxon>Lysobacteraceae</taxon>
        <taxon>Aquimonas</taxon>
    </lineage>
</organism>
<dbReference type="EMBL" id="FNAG01000001">
    <property type="protein sequence ID" value="SDD23118.1"/>
    <property type="molecule type" value="Genomic_DNA"/>
</dbReference>
<dbReference type="RefSeq" id="WP_091239177.1">
    <property type="nucleotide sequence ID" value="NZ_FNAG01000001.1"/>
</dbReference>
<protein>
    <submittedName>
        <fullName evidence="1">Uncharacterized protein</fullName>
    </submittedName>
</protein>
<dbReference type="OrthoDB" id="7058206at2"/>
<evidence type="ECO:0000313" key="1">
    <source>
        <dbReference type="EMBL" id="SDD23118.1"/>
    </source>
</evidence>
<keyword evidence="2" id="KW-1185">Reference proteome</keyword>
<gene>
    <name evidence="1" type="ORF">SAMN04488509_101839</name>
</gene>
<evidence type="ECO:0000313" key="2">
    <source>
        <dbReference type="Proteomes" id="UP000199603"/>
    </source>
</evidence>
<sequence>MAYPLDEDFLAGIPAGFASAGGAGGVTPIWNEAAQAVDLVFSQAQNFWRIDAAEITENFWFEIEAEVMAITYSSACFGFWLWTGSGAYEGHRLIAWQQQWHHSFWDAGGNQYELTAHAAAPWAVTGARRALRIDVKRGTDGIWQYRVSDNDGVVWEGYKRHYARFRPCIYGYGLTLRVHRVAGGVPSALPDPPEAQYRALPAIVGRTQPVPDLAALLRYSHRAFHRLAGTRNHYYAGDHHITGTVKEKNLPEDRPVSRRVLLFDERTHAVVRETWSDAVTGVYRFERISPVPRYLVIAYDHKHNFRAVVADNLRAEPMNGVPV</sequence>
<dbReference type="Proteomes" id="UP000199603">
    <property type="component" value="Unassembled WGS sequence"/>
</dbReference>
<dbReference type="STRING" id="265719.SAMN04488509_101839"/>
<name>A0A1G6T247_9GAMM</name>
<accession>A0A1G6T247</accession>